<evidence type="ECO:0000256" key="5">
    <source>
        <dbReference type="ARBA" id="ARBA00023136"/>
    </source>
</evidence>
<comment type="similarity">
    <text evidence="7">Belongs to the TonB-dependent receptor family.</text>
</comment>
<dbReference type="InterPro" id="IPR023997">
    <property type="entry name" value="TonB-dep_OMP_SusC/RagA_CS"/>
</dbReference>
<evidence type="ECO:0000256" key="4">
    <source>
        <dbReference type="ARBA" id="ARBA00022692"/>
    </source>
</evidence>
<dbReference type="Pfam" id="PF13715">
    <property type="entry name" value="CarbopepD_reg_2"/>
    <property type="match status" value="1"/>
</dbReference>
<dbReference type="Gene3D" id="2.40.170.20">
    <property type="entry name" value="TonB-dependent receptor, beta-barrel domain"/>
    <property type="match status" value="1"/>
</dbReference>
<evidence type="ECO:0000256" key="7">
    <source>
        <dbReference type="PROSITE-ProRule" id="PRU01360"/>
    </source>
</evidence>
<dbReference type="RefSeq" id="WP_132778169.1">
    <property type="nucleotide sequence ID" value="NZ_SMBZ01000030.1"/>
</dbReference>
<dbReference type="SUPFAM" id="SSF49464">
    <property type="entry name" value="Carboxypeptidase regulatory domain-like"/>
    <property type="match status" value="1"/>
</dbReference>
<dbReference type="Gene3D" id="2.60.40.1120">
    <property type="entry name" value="Carboxypeptidase-like, regulatory domain"/>
    <property type="match status" value="1"/>
</dbReference>
<dbReference type="InterPro" id="IPR037066">
    <property type="entry name" value="Plug_dom_sf"/>
</dbReference>
<dbReference type="AlphaFoldDB" id="A0A4V2VU34"/>
<evidence type="ECO:0000313" key="10">
    <source>
        <dbReference type="EMBL" id="TCV10905.1"/>
    </source>
</evidence>
<comment type="subcellular location">
    <subcellularLocation>
        <location evidence="1 7">Cell outer membrane</location>
        <topology evidence="1 7">Multi-pass membrane protein</topology>
    </subcellularLocation>
</comment>
<dbReference type="SUPFAM" id="SSF56935">
    <property type="entry name" value="Porins"/>
    <property type="match status" value="1"/>
</dbReference>
<keyword evidence="5 7" id="KW-0472">Membrane</keyword>
<dbReference type="Gene3D" id="2.170.130.10">
    <property type="entry name" value="TonB-dependent receptor, plug domain"/>
    <property type="match status" value="1"/>
</dbReference>
<dbReference type="OrthoDB" id="9768177at2"/>
<dbReference type="PROSITE" id="PS52016">
    <property type="entry name" value="TONB_DEPENDENT_REC_3"/>
    <property type="match status" value="1"/>
</dbReference>
<dbReference type="Proteomes" id="UP000295197">
    <property type="component" value="Unassembled WGS sequence"/>
</dbReference>
<accession>A0A4V2VU34</accession>
<keyword evidence="3 7" id="KW-1134">Transmembrane beta strand</keyword>
<keyword evidence="8" id="KW-0732">Signal</keyword>
<dbReference type="InterPro" id="IPR012910">
    <property type="entry name" value="Plug_dom"/>
</dbReference>
<comment type="caution">
    <text evidence="10">The sequence shown here is derived from an EMBL/GenBank/DDBJ whole genome shotgun (WGS) entry which is preliminary data.</text>
</comment>
<keyword evidence="6 7" id="KW-0998">Cell outer membrane</keyword>
<evidence type="ECO:0000313" key="11">
    <source>
        <dbReference type="Proteomes" id="UP000295197"/>
    </source>
</evidence>
<sequence>MKHKLLSTMFALACVASASYAQTRQVTGKVVGSDGASLGGATVTVVGSNVSTQTDASGNFAINVSPGATLNVSVIGYISQRVLVGNSSVLSIVLQSDETDLEEVVVVAYGTQNKEAITGAVASVTAKDIEKRPVSSVTAVLEGAAPGLQVNNSYGEPGSSPNIRVRGFGSINGNSSPVYVLDGVVMGGNISDLNPNDIESVTVLKDATSAALYGSRAANGVIVITSKKGKAGTADINLIANLGAFSRGIPEYDMLDPKQYMEASWAGYRNQLATANPTWTLARANEEATKGLIPSILKLNIFDMEPEQLFDANGKVNPNAKIKGDYAGDLNWFDPISRVGKRQDYSISGRGGSEKSRYYFSTNYLEEEGYITTSNFNRLTGRVSGEITPKTWLRAGMSVNASHQLSNFLESTGNSTIVNPWYFARNIAPIYPVHAHDPITGNYIFDAAGNKIYDNGETSRNQLIGRHVIWENELNEDKTKRNTMASQAYLNFDFLKHFTFSALADINLRYNEDRGYDNAVIGDGTGNNGRASRTIYNYKNYTAQQLLTYVNTFNEAHNVDFMVGHENYGNIYTYLNGSKNTETFAGQNHLINFTTIVGLTDYEYNDKSESYFGRARYNYNEKYFVEGSIRRDGTSRVSKAHRWDNFWSIGGSWLISKENFMQDFAWVNTLKFRAATGVVGSLASLGFNDYLSLYALAQNNNLSALYKSNIGNPDLRWEGSQSSSLALEGRIFNRMNFVVEYFDKRSKDLLFNVNLPLSVGSTTSGSGTASVTRNVGDLVNKGFEFTLNGDIIKNRDFTWNLGFNATLIKNKIINLPEENKENGIISAPFKYMEGHSVFDYFLRQYAGVDMMTGQSLYYADTETYDPTDATGAWHPFLEEVNGVMYTRNASYAKQEFSGSSIPKVSGGITTSLNYKNWDLSGLFTYSVGGKGLDYSYIDLMSLGASPSSAHADLSKAWTEAPAGMTETSSNRINPDAVPQVNFTNSQYNNATSTRFLLNNSYFVIRNVALGYRLPNEISQKAGLSRVSFILSGENLATFNALKGYSSQQTFGGYSQNQFVPQRTISFGLNVGF</sequence>
<keyword evidence="2 7" id="KW-0813">Transport</keyword>
<dbReference type="InterPro" id="IPR023996">
    <property type="entry name" value="TonB-dep_OMP_SusC/RagA"/>
</dbReference>
<evidence type="ECO:0000256" key="8">
    <source>
        <dbReference type="SAM" id="SignalP"/>
    </source>
</evidence>
<keyword evidence="11" id="KW-1185">Reference proteome</keyword>
<name>A0A4V2VU34_9SPHI</name>
<feature type="signal peptide" evidence="8">
    <location>
        <begin position="1"/>
        <end position="21"/>
    </location>
</feature>
<proteinExistence type="inferred from homology"/>
<dbReference type="Pfam" id="PF07715">
    <property type="entry name" value="Plug"/>
    <property type="match status" value="1"/>
</dbReference>
<evidence type="ECO:0000256" key="3">
    <source>
        <dbReference type="ARBA" id="ARBA00022452"/>
    </source>
</evidence>
<dbReference type="InterPro" id="IPR039426">
    <property type="entry name" value="TonB-dep_rcpt-like"/>
</dbReference>
<dbReference type="NCBIfam" id="TIGR04057">
    <property type="entry name" value="SusC_RagA_signa"/>
    <property type="match status" value="1"/>
</dbReference>
<evidence type="ECO:0000256" key="2">
    <source>
        <dbReference type="ARBA" id="ARBA00022448"/>
    </source>
</evidence>
<dbReference type="InterPro" id="IPR008969">
    <property type="entry name" value="CarboxyPept-like_regulatory"/>
</dbReference>
<feature type="chain" id="PRO_5020923970" evidence="8">
    <location>
        <begin position="22"/>
        <end position="1072"/>
    </location>
</feature>
<evidence type="ECO:0000256" key="6">
    <source>
        <dbReference type="ARBA" id="ARBA00023237"/>
    </source>
</evidence>
<evidence type="ECO:0000256" key="1">
    <source>
        <dbReference type="ARBA" id="ARBA00004571"/>
    </source>
</evidence>
<reference evidence="10 11" key="1">
    <citation type="submission" date="2019-03" db="EMBL/GenBank/DDBJ databases">
        <title>Genomic Encyclopedia of Type Strains, Phase IV (KMG-IV): sequencing the most valuable type-strain genomes for metagenomic binning, comparative biology and taxonomic classification.</title>
        <authorList>
            <person name="Goeker M."/>
        </authorList>
    </citation>
    <scope>NUCLEOTIDE SEQUENCE [LARGE SCALE GENOMIC DNA]</scope>
    <source>
        <strain evidence="10 11">DSM 22362</strain>
    </source>
</reference>
<dbReference type="InterPro" id="IPR036942">
    <property type="entry name" value="Beta-barrel_TonB_sf"/>
</dbReference>
<feature type="domain" description="TonB-dependent receptor plug" evidence="9">
    <location>
        <begin position="114"/>
        <end position="221"/>
    </location>
</feature>
<dbReference type="NCBIfam" id="TIGR04056">
    <property type="entry name" value="OMP_RagA_SusC"/>
    <property type="match status" value="1"/>
</dbReference>
<dbReference type="EMBL" id="SMBZ01000030">
    <property type="protein sequence ID" value="TCV10905.1"/>
    <property type="molecule type" value="Genomic_DNA"/>
</dbReference>
<evidence type="ECO:0000259" key="9">
    <source>
        <dbReference type="Pfam" id="PF07715"/>
    </source>
</evidence>
<keyword evidence="4 7" id="KW-0812">Transmembrane</keyword>
<organism evidence="10 11">
    <name type="scientific">Sphingobacterium alimentarium</name>
    <dbReference type="NCBI Taxonomy" id="797292"/>
    <lineage>
        <taxon>Bacteria</taxon>
        <taxon>Pseudomonadati</taxon>
        <taxon>Bacteroidota</taxon>
        <taxon>Sphingobacteriia</taxon>
        <taxon>Sphingobacteriales</taxon>
        <taxon>Sphingobacteriaceae</taxon>
        <taxon>Sphingobacterium</taxon>
    </lineage>
</organism>
<protein>
    <submittedName>
        <fullName evidence="10">TonB-linked SusC/RagA family outer membrane protein</fullName>
    </submittedName>
</protein>
<dbReference type="GO" id="GO:0009279">
    <property type="term" value="C:cell outer membrane"/>
    <property type="evidence" value="ECO:0007669"/>
    <property type="project" value="UniProtKB-SubCell"/>
</dbReference>
<gene>
    <name evidence="10" type="ORF">EDC17_103033</name>
</gene>